<feature type="domain" description="HTH araC/xylS-type" evidence="4">
    <location>
        <begin position="10"/>
        <end position="109"/>
    </location>
</feature>
<dbReference type="SMART" id="SM00871">
    <property type="entry name" value="AraC_E_bind"/>
    <property type="match status" value="1"/>
</dbReference>
<evidence type="ECO:0000259" key="4">
    <source>
        <dbReference type="PROSITE" id="PS01124"/>
    </source>
</evidence>
<dbReference type="InterPro" id="IPR029442">
    <property type="entry name" value="GyrI-like"/>
</dbReference>
<protein>
    <submittedName>
        <fullName evidence="5">AraC family transcriptional regulator</fullName>
    </submittedName>
</protein>
<gene>
    <name evidence="5" type="ORF">BIT28_15905</name>
</gene>
<dbReference type="PROSITE" id="PS01124">
    <property type="entry name" value="HTH_ARAC_FAMILY_2"/>
    <property type="match status" value="1"/>
</dbReference>
<evidence type="ECO:0000313" key="6">
    <source>
        <dbReference type="Proteomes" id="UP000186905"/>
    </source>
</evidence>
<dbReference type="InterPro" id="IPR050908">
    <property type="entry name" value="SmbC-like"/>
</dbReference>
<dbReference type="Pfam" id="PF12833">
    <property type="entry name" value="HTH_18"/>
    <property type="match status" value="1"/>
</dbReference>
<dbReference type="GO" id="GO:0043565">
    <property type="term" value="F:sequence-specific DNA binding"/>
    <property type="evidence" value="ECO:0007669"/>
    <property type="project" value="InterPro"/>
</dbReference>
<dbReference type="Gene3D" id="1.10.10.60">
    <property type="entry name" value="Homeodomain-like"/>
    <property type="match status" value="2"/>
</dbReference>
<dbReference type="AlphaFoldDB" id="A0A1Q9GZ51"/>
<accession>A0A1Q9GZ51</accession>
<dbReference type="EMBL" id="MJIL01000046">
    <property type="protein sequence ID" value="OLQ80591.1"/>
    <property type="molecule type" value="Genomic_DNA"/>
</dbReference>
<dbReference type="InterPro" id="IPR018060">
    <property type="entry name" value="HTH_AraC"/>
</dbReference>
<comment type="caution">
    <text evidence="5">The sequence shown here is derived from an EMBL/GenBank/DDBJ whole genome shotgun (WGS) entry which is preliminary data.</text>
</comment>
<dbReference type="Gene3D" id="3.20.80.10">
    <property type="entry name" value="Regulatory factor, effector binding domain"/>
    <property type="match status" value="1"/>
</dbReference>
<organism evidence="5 6">
    <name type="scientific">Photobacterium proteolyticum</name>
    <dbReference type="NCBI Taxonomy" id="1903952"/>
    <lineage>
        <taxon>Bacteria</taxon>
        <taxon>Pseudomonadati</taxon>
        <taxon>Pseudomonadota</taxon>
        <taxon>Gammaproteobacteria</taxon>
        <taxon>Vibrionales</taxon>
        <taxon>Vibrionaceae</taxon>
        <taxon>Photobacterium</taxon>
    </lineage>
</organism>
<keyword evidence="6" id="KW-1185">Reference proteome</keyword>
<keyword evidence="1" id="KW-0805">Transcription regulation</keyword>
<reference evidence="5 6" key="1">
    <citation type="submission" date="2016-09" db="EMBL/GenBank/DDBJ databases">
        <title>Photobacterium proteolyticum sp. nov. a protease producing bacterium isolated from ocean sediments of Laizhou Bay.</title>
        <authorList>
            <person name="Li Y."/>
        </authorList>
    </citation>
    <scope>NUCLEOTIDE SEQUENCE [LARGE SCALE GENOMIC DNA]</scope>
    <source>
        <strain evidence="5 6">13-12</strain>
    </source>
</reference>
<dbReference type="InterPro" id="IPR020449">
    <property type="entry name" value="Tscrpt_reg_AraC-type_HTH"/>
</dbReference>
<evidence type="ECO:0000256" key="1">
    <source>
        <dbReference type="ARBA" id="ARBA00023015"/>
    </source>
</evidence>
<keyword evidence="3" id="KW-0804">Transcription</keyword>
<dbReference type="InterPro" id="IPR010499">
    <property type="entry name" value="AraC_E-bd"/>
</dbReference>
<dbReference type="SMART" id="SM00342">
    <property type="entry name" value="HTH_ARAC"/>
    <property type="match status" value="1"/>
</dbReference>
<dbReference type="OrthoDB" id="282744at2"/>
<dbReference type="GO" id="GO:0003700">
    <property type="term" value="F:DNA-binding transcription factor activity"/>
    <property type="evidence" value="ECO:0007669"/>
    <property type="project" value="InterPro"/>
</dbReference>
<dbReference type="InterPro" id="IPR011256">
    <property type="entry name" value="Reg_factor_effector_dom_sf"/>
</dbReference>
<evidence type="ECO:0000313" key="5">
    <source>
        <dbReference type="EMBL" id="OLQ80591.1"/>
    </source>
</evidence>
<dbReference type="SUPFAM" id="SSF46689">
    <property type="entry name" value="Homeodomain-like"/>
    <property type="match status" value="2"/>
</dbReference>
<sequence>MNENYRQRIDEVCNYIYSHLDDELTVAELSKVAHFSKYHFHRQFSHYMGINVFKFVQQLRLKRAAYQLVFHQKTRIIDIALDAKFEYPESFARAFKKEFGQSPSEFRNQPNWLHWNQHYHHREKVMEKHMKVEITFFEETKVAVKEHRAAPERVNESASQFIEWRKSTGLSPIVRSKTFGIIYDDPKVTAPENFRFDICGEVKQAVGDTTHGIVNKTIPAGRCAVIRHHGSHDDLDSKVHYLYGQWLPESGEELRDFPCFFHYLNFFPEVAEHELITDIYLPVK</sequence>
<dbReference type="PANTHER" id="PTHR40055">
    <property type="entry name" value="TRANSCRIPTIONAL REGULATOR YGIV-RELATED"/>
    <property type="match status" value="1"/>
</dbReference>
<dbReference type="PANTHER" id="PTHR40055:SF1">
    <property type="entry name" value="TRANSCRIPTIONAL REGULATOR YGIV-RELATED"/>
    <property type="match status" value="1"/>
</dbReference>
<dbReference type="InterPro" id="IPR009057">
    <property type="entry name" value="Homeodomain-like_sf"/>
</dbReference>
<proteinExistence type="predicted"/>
<evidence type="ECO:0000256" key="3">
    <source>
        <dbReference type="ARBA" id="ARBA00023163"/>
    </source>
</evidence>
<dbReference type="SUPFAM" id="SSF55136">
    <property type="entry name" value="Probable bacterial effector-binding domain"/>
    <property type="match status" value="1"/>
</dbReference>
<evidence type="ECO:0000256" key="2">
    <source>
        <dbReference type="ARBA" id="ARBA00023125"/>
    </source>
</evidence>
<name>A0A1Q9GZ51_9GAMM</name>
<dbReference type="Pfam" id="PF06445">
    <property type="entry name" value="GyrI-like"/>
    <property type="match status" value="1"/>
</dbReference>
<dbReference type="Proteomes" id="UP000186905">
    <property type="component" value="Unassembled WGS sequence"/>
</dbReference>
<dbReference type="STRING" id="1903952.BIT28_15905"/>
<keyword evidence="2" id="KW-0238">DNA-binding</keyword>
<dbReference type="PRINTS" id="PR00032">
    <property type="entry name" value="HTHARAC"/>
</dbReference>